<keyword evidence="10" id="KW-0275">Fatty acid biosynthesis</keyword>
<keyword evidence="6" id="KW-1133">Transmembrane helix</keyword>
<keyword evidence="7" id="KW-0560">Oxidoreductase</keyword>
<evidence type="ECO:0000256" key="7">
    <source>
        <dbReference type="ARBA" id="ARBA00023002"/>
    </source>
</evidence>
<dbReference type="GO" id="GO:0005789">
    <property type="term" value="C:endoplasmic reticulum membrane"/>
    <property type="evidence" value="ECO:0007669"/>
    <property type="project" value="TreeGrafter"/>
</dbReference>
<keyword evidence="4" id="KW-0812">Transmembrane</keyword>
<evidence type="ECO:0000256" key="4">
    <source>
        <dbReference type="ARBA" id="ARBA00022692"/>
    </source>
</evidence>
<dbReference type="PANTHER" id="PTHR11351:SF31">
    <property type="entry name" value="DESATURASE 1, ISOFORM A-RELATED"/>
    <property type="match status" value="1"/>
</dbReference>
<reference evidence="12" key="1">
    <citation type="submission" date="2015-11" db="EMBL/GenBank/DDBJ databases">
        <title>De novo transcriptome assembly of four potential Pierce s Disease insect vectors from Arizona vineyards.</title>
        <authorList>
            <person name="Tassone E.E."/>
        </authorList>
    </citation>
    <scope>NUCLEOTIDE SEQUENCE</scope>
</reference>
<accession>A0A1B6EKY2</accession>
<dbReference type="EMBL" id="GECZ01031203">
    <property type="protein sequence ID" value="JAS38566.1"/>
    <property type="molecule type" value="Transcribed_RNA"/>
</dbReference>
<dbReference type="GO" id="GO:0006636">
    <property type="term" value="P:unsaturated fatty acid biosynthetic process"/>
    <property type="evidence" value="ECO:0007669"/>
    <property type="project" value="TreeGrafter"/>
</dbReference>
<comment type="similarity">
    <text evidence="2">Belongs to the fatty acid desaturase type 1 family.</text>
</comment>
<evidence type="ECO:0000313" key="12">
    <source>
        <dbReference type="EMBL" id="JAS38566.1"/>
    </source>
</evidence>
<protein>
    <recommendedName>
        <fullName evidence="13">Fatty acid desaturase domain-containing protein</fullName>
    </recommendedName>
</protein>
<evidence type="ECO:0008006" key="13">
    <source>
        <dbReference type="Google" id="ProtNLM"/>
    </source>
</evidence>
<feature type="region of interest" description="Disordered" evidence="11">
    <location>
        <begin position="78"/>
        <end position="105"/>
    </location>
</feature>
<evidence type="ECO:0000256" key="2">
    <source>
        <dbReference type="ARBA" id="ARBA00009295"/>
    </source>
</evidence>
<dbReference type="AlphaFoldDB" id="A0A1B6EKY2"/>
<evidence type="ECO:0000256" key="3">
    <source>
        <dbReference type="ARBA" id="ARBA00022516"/>
    </source>
</evidence>
<dbReference type="GO" id="GO:0005506">
    <property type="term" value="F:iron ion binding"/>
    <property type="evidence" value="ECO:0007669"/>
    <property type="project" value="TreeGrafter"/>
</dbReference>
<dbReference type="InterPro" id="IPR015876">
    <property type="entry name" value="Acyl-CoA_DS"/>
</dbReference>
<keyword evidence="3" id="KW-0444">Lipid biosynthesis</keyword>
<proteinExistence type="inferred from homology"/>
<organism evidence="12">
    <name type="scientific">Cuerna arida</name>
    <dbReference type="NCBI Taxonomy" id="1464854"/>
    <lineage>
        <taxon>Eukaryota</taxon>
        <taxon>Metazoa</taxon>
        <taxon>Ecdysozoa</taxon>
        <taxon>Arthropoda</taxon>
        <taxon>Hexapoda</taxon>
        <taxon>Insecta</taxon>
        <taxon>Pterygota</taxon>
        <taxon>Neoptera</taxon>
        <taxon>Paraneoptera</taxon>
        <taxon>Hemiptera</taxon>
        <taxon>Auchenorrhyncha</taxon>
        <taxon>Membracoidea</taxon>
        <taxon>Cicadellidae</taxon>
        <taxon>Cicadellinae</taxon>
        <taxon>Proconiini</taxon>
        <taxon>Cuerna</taxon>
    </lineage>
</organism>
<dbReference type="PANTHER" id="PTHR11351">
    <property type="entry name" value="ACYL-COA DESATURASE"/>
    <property type="match status" value="1"/>
</dbReference>
<name>A0A1B6EKY2_9HEMI</name>
<comment type="subcellular location">
    <subcellularLocation>
        <location evidence="1">Membrane</location>
        <topology evidence="1">Multi-pass membrane protein</topology>
    </subcellularLocation>
</comment>
<evidence type="ECO:0000256" key="1">
    <source>
        <dbReference type="ARBA" id="ARBA00004141"/>
    </source>
</evidence>
<keyword evidence="5" id="KW-0276">Fatty acid metabolism</keyword>
<keyword evidence="9" id="KW-0472">Membrane</keyword>
<dbReference type="GO" id="GO:0004768">
    <property type="term" value="F:stearoyl-CoA 9-desaturase activity"/>
    <property type="evidence" value="ECO:0007669"/>
    <property type="project" value="TreeGrafter"/>
</dbReference>
<gene>
    <name evidence="12" type="ORF">g.18939</name>
</gene>
<sequence>MYSDIVPVESELVSICAMGEGWHNYHHTFPWDYKAAELGQKYNLTTSLLDLFASWGWAYDLRAATPAMVQHRVLRRGDGSHPLAATTPDTPEPPAARDVHRRPGL</sequence>
<evidence type="ECO:0000256" key="8">
    <source>
        <dbReference type="ARBA" id="ARBA00023098"/>
    </source>
</evidence>
<evidence type="ECO:0000256" key="9">
    <source>
        <dbReference type="ARBA" id="ARBA00023136"/>
    </source>
</evidence>
<keyword evidence="8" id="KW-0443">Lipid metabolism</keyword>
<evidence type="ECO:0000256" key="6">
    <source>
        <dbReference type="ARBA" id="ARBA00022989"/>
    </source>
</evidence>
<evidence type="ECO:0000256" key="11">
    <source>
        <dbReference type="SAM" id="MobiDB-lite"/>
    </source>
</evidence>
<evidence type="ECO:0000256" key="5">
    <source>
        <dbReference type="ARBA" id="ARBA00022832"/>
    </source>
</evidence>
<evidence type="ECO:0000256" key="10">
    <source>
        <dbReference type="ARBA" id="ARBA00023160"/>
    </source>
</evidence>